<keyword evidence="1" id="KW-0732">Signal</keyword>
<dbReference type="EMBL" id="FIGH01000006">
    <property type="protein sequence ID" value="CYU62865.1"/>
    <property type="molecule type" value="Genomic_DNA"/>
</dbReference>
<protein>
    <submittedName>
        <fullName evidence="2">LPXTG-motif cell wall anchor domain-containing protein</fullName>
    </submittedName>
</protein>
<gene>
    <name evidence="3" type="ORF">ERS132392_01374</name>
    <name evidence="2" type="ORF">ERS132462_01589</name>
</gene>
<dbReference type="Proteomes" id="UP000072003">
    <property type="component" value="Unassembled WGS sequence"/>
</dbReference>
<proteinExistence type="predicted"/>
<organism evidence="2 4">
    <name type="scientific">Streptococcus suis</name>
    <dbReference type="NCBI Taxonomy" id="1307"/>
    <lineage>
        <taxon>Bacteria</taxon>
        <taxon>Bacillati</taxon>
        <taxon>Bacillota</taxon>
        <taxon>Bacilli</taxon>
        <taxon>Lactobacillales</taxon>
        <taxon>Streptococcaceae</taxon>
        <taxon>Streptococcus</taxon>
    </lineage>
</organism>
<reference evidence="4 5" key="1">
    <citation type="submission" date="2016-02" db="EMBL/GenBank/DDBJ databases">
        <authorList>
            <consortium name="Pathogen Informatics"/>
        </authorList>
    </citation>
    <scope>NUCLEOTIDE SEQUENCE [LARGE SCALE GENOMIC DNA]</scope>
    <source>
        <strain evidence="2 4">LSS100</strain>
        <strain evidence="3 5">LSS30</strain>
    </source>
</reference>
<evidence type="ECO:0000256" key="1">
    <source>
        <dbReference type="SAM" id="SignalP"/>
    </source>
</evidence>
<evidence type="ECO:0000313" key="5">
    <source>
        <dbReference type="Proteomes" id="UP000074664"/>
    </source>
</evidence>
<evidence type="ECO:0000313" key="4">
    <source>
        <dbReference type="Proteomes" id="UP000072003"/>
    </source>
</evidence>
<evidence type="ECO:0000313" key="2">
    <source>
        <dbReference type="EMBL" id="CYU23875.1"/>
    </source>
</evidence>
<dbReference type="RefSeq" id="WP_044670563.1">
    <property type="nucleotide sequence ID" value="NZ_CECY01000023.1"/>
</dbReference>
<dbReference type="AlphaFoldDB" id="A0A0Z8CEJ4"/>
<dbReference type="EMBL" id="FIFN01000017">
    <property type="protein sequence ID" value="CYU23875.1"/>
    <property type="molecule type" value="Genomic_DNA"/>
</dbReference>
<evidence type="ECO:0000313" key="3">
    <source>
        <dbReference type="EMBL" id="CYU62865.1"/>
    </source>
</evidence>
<dbReference type="Proteomes" id="UP000074664">
    <property type="component" value="Unassembled WGS sequence"/>
</dbReference>
<accession>A0A0Z8CEJ4</accession>
<name>A0A0Z8CEJ4_STRSU</name>
<sequence>MSKRKIISSLFLSATVLGGLLFTQAPTVKANEEGKVQIAHISPIFDPGELIQETNHTAQFRNSVSIAATNGTSEKEVIWKVKFDSTYWNFNYDKGGYYFVVPAGMKLKRITLVNGQTREELLDRFPKNVNDNNGSNSSYRLFKRGENTYDDRDFDSQWGWSVGRASNDKINQWKNENAFSDIYYIDSPRHAGPVTYELEAEVTDQTKTSFPLVAVMKNFYARTSYLSEPTSLAGLDLKVEWPQNNNLNLQN</sequence>
<feature type="signal peptide" evidence="1">
    <location>
        <begin position="1"/>
        <end position="30"/>
    </location>
</feature>
<feature type="chain" id="PRO_5014243094" evidence="1">
    <location>
        <begin position="31"/>
        <end position="251"/>
    </location>
</feature>